<reference evidence="10" key="1">
    <citation type="journal article" date="2011" name="PLoS ONE">
        <title>A deep insight into the sialotranscriptome of the gulf coast tick, Amblyomma maculatum.</title>
        <authorList>
            <person name="Karim S."/>
            <person name="Singh P."/>
            <person name="Ribeiro J.M."/>
        </authorList>
    </citation>
    <scope>NUCLEOTIDE SEQUENCE</scope>
    <source>
        <tissue evidence="10">Salivary gland</tissue>
    </source>
</reference>
<dbReference type="InterPro" id="IPR025483">
    <property type="entry name" value="Lipase_euk"/>
</dbReference>
<dbReference type="FunFam" id="3.40.50.1820:FF:000057">
    <property type="entry name" value="Lipase"/>
    <property type="match status" value="1"/>
</dbReference>
<accession>G3MH92</accession>
<feature type="active site" description="Charge relay system" evidence="7">
    <location>
        <position position="394"/>
    </location>
</feature>
<proteinExistence type="evidence at transcript level"/>
<evidence type="ECO:0000256" key="6">
    <source>
        <dbReference type="ARBA" id="ARBA00023180"/>
    </source>
</evidence>
<keyword evidence="8" id="KW-0472">Membrane</keyword>
<comment type="similarity">
    <text evidence="1">Belongs to the AB hydrolase superfamily. Lipase family.</text>
</comment>
<dbReference type="SUPFAM" id="SSF53474">
    <property type="entry name" value="alpha/beta-Hydrolases"/>
    <property type="match status" value="1"/>
</dbReference>
<organism evidence="10">
    <name type="scientific">Amblyomma maculatum</name>
    <name type="common">Gulf Coast tick</name>
    <dbReference type="NCBI Taxonomy" id="34609"/>
    <lineage>
        <taxon>Eukaryota</taxon>
        <taxon>Metazoa</taxon>
        <taxon>Ecdysozoa</taxon>
        <taxon>Arthropoda</taxon>
        <taxon>Chelicerata</taxon>
        <taxon>Arachnida</taxon>
        <taxon>Acari</taxon>
        <taxon>Parasitiformes</taxon>
        <taxon>Ixodida</taxon>
        <taxon>Ixodoidea</taxon>
        <taxon>Ixodidae</taxon>
        <taxon>Amblyomminae</taxon>
        <taxon>Amblyomma</taxon>
    </lineage>
</organism>
<dbReference type="InterPro" id="IPR029058">
    <property type="entry name" value="AB_hydrolase_fold"/>
</dbReference>
<keyword evidence="8" id="KW-0812">Transmembrane</keyword>
<feature type="active site" description="Nucleophile" evidence="7">
    <location>
        <position position="191"/>
    </location>
</feature>
<keyword evidence="5" id="KW-0443">Lipid metabolism</keyword>
<sequence>SCVKYCSEVGALSGCDRGIFLSNEMSLTLAFVIFCLSSALGRFHFDADSLRNASALIVSKGYPVEDYTAVTEDGYLLGMQRIAYGRNETPTHGSEQKPVVLVIHGLVVSSADFVVNFPEQSLGFILADAGYDVWLGNLRGNIYTSHVRYSKEDRDFWDFSFDEMMEYDVPAMIDKALGTTNETKLYYVGFSQGSLVLFGALAEKPSYNDKVALFMAMGPIAYIGHMTSVAVLVIPFAEIIVELVELTTIGGVLEPNWLSLLSAILVCGGDTTVGVCLGIMETINGIDWSQLNVTRLPVYATHSPAGTSIYNLYQFAQNYRCDCFRKYDHGPLKNILKYGSTQPPKYDVTLIRAPVALYHSNGDVYAVPQDVSRLESELPNVVRSYLVTDEKFTHYDFSIGMHAADLVYNDMLQLMKQYPSR</sequence>
<evidence type="ECO:0000256" key="5">
    <source>
        <dbReference type="ARBA" id="ARBA00023098"/>
    </source>
</evidence>
<evidence type="ECO:0000256" key="2">
    <source>
        <dbReference type="ARBA" id="ARBA00022729"/>
    </source>
</evidence>
<evidence type="ECO:0000256" key="7">
    <source>
        <dbReference type="PIRSR" id="PIRSR000862-1"/>
    </source>
</evidence>
<keyword evidence="3" id="KW-0378">Hydrolase</keyword>
<dbReference type="EMBL" id="JO841243">
    <property type="protein sequence ID" value="AEO32860.1"/>
    <property type="molecule type" value="mRNA"/>
</dbReference>
<evidence type="ECO:0000259" key="9">
    <source>
        <dbReference type="Pfam" id="PF04083"/>
    </source>
</evidence>
<dbReference type="Gene3D" id="3.40.50.1820">
    <property type="entry name" value="alpha/beta hydrolase"/>
    <property type="match status" value="1"/>
</dbReference>
<evidence type="ECO:0000313" key="10">
    <source>
        <dbReference type="EMBL" id="AEO32860.1"/>
    </source>
</evidence>
<dbReference type="GO" id="GO:0016788">
    <property type="term" value="F:hydrolase activity, acting on ester bonds"/>
    <property type="evidence" value="ECO:0007669"/>
    <property type="project" value="InterPro"/>
</dbReference>
<dbReference type="GO" id="GO:0016042">
    <property type="term" value="P:lipid catabolic process"/>
    <property type="evidence" value="ECO:0007669"/>
    <property type="project" value="UniProtKB-KW"/>
</dbReference>
<feature type="non-terminal residue" evidence="10">
    <location>
        <position position="1"/>
    </location>
</feature>
<evidence type="ECO:0000256" key="8">
    <source>
        <dbReference type="SAM" id="Phobius"/>
    </source>
</evidence>
<evidence type="ECO:0000256" key="1">
    <source>
        <dbReference type="ARBA" id="ARBA00010701"/>
    </source>
</evidence>
<dbReference type="PIRSF" id="PIRSF000862">
    <property type="entry name" value="Steryl_ester_lip"/>
    <property type="match status" value="1"/>
</dbReference>
<feature type="active site" description="Charge relay system" evidence="7">
    <location>
        <position position="363"/>
    </location>
</feature>
<keyword evidence="8" id="KW-1133">Transmembrane helix</keyword>
<feature type="domain" description="Partial AB-hydrolase lipase" evidence="9">
    <location>
        <begin position="55"/>
        <end position="116"/>
    </location>
</feature>
<evidence type="ECO:0000256" key="4">
    <source>
        <dbReference type="ARBA" id="ARBA00022963"/>
    </source>
</evidence>
<keyword evidence="4" id="KW-0442">Lipid degradation</keyword>
<dbReference type="InterPro" id="IPR006693">
    <property type="entry name" value="AB_hydrolase_lipase"/>
</dbReference>
<dbReference type="AlphaFoldDB" id="G3MH92"/>
<protein>
    <recommendedName>
        <fullName evidence="9">Partial AB-hydrolase lipase domain-containing protein</fullName>
    </recommendedName>
</protein>
<evidence type="ECO:0000256" key="3">
    <source>
        <dbReference type="ARBA" id="ARBA00022801"/>
    </source>
</evidence>
<dbReference type="Pfam" id="PF04083">
    <property type="entry name" value="Abhydro_lipase"/>
    <property type="match status" value="1"/>
</dbReference>
<keyword evidence="2" id="KW-0732">Signal</keyword>
<feature type="transmembrane region" description="Helical" evidence="8">
    <location>
        <begin position="27"/>
        <end position="45"/>
    </location>
</feature>
<dbReference type="PANTHER" id="PTHR11005">
    <property type="entry name" value="LYSOSOMAL ACID LIPASE-RELATED"/>
    <property type="match status" value="1"/>
</dbReference>
<name>G3MH92_AMBMU</name>
<keyword evidence="6" id="KW-0325">Glycoprotein</keyword>